<gene>
    <name evidence="12" type="ORF">D641_0105835</name>
</gene>
<organism evidence="12 13">
    <name type="scientific">Brachybacterium muris UCD-AY4</name>
    <dbReference type="NCBI Taxonomy" id="1249481"/>
    <lineage>
        <taxon>Bacteria</taxon>
        <taxon>Bacillati</taxon>
        <taxon>Actinomycetota</taxon>
        <taxon>Actinomycetes</taxon>
        <taxon>Micrococcales</taxon>
        <taxon>Dermabacteraceae</taxon>
        <taxon>Brachybacterium</taxon>
    </lineage>
</organism>
<accession>A0A022KV75</accession>
<dbReference type="GO" id="GO:0046654">
    <property type="term" value="P:tetrahydrofolate biosynthetic process"/>
    <property type="evidence" value="ECO:0007669"/>
    <property type="project" value="UniProtKB-UniPathway"/>
</dbReference>
<dbReference type="HOGENOM" id="CLU_008023_0_1_11"/>
<evidence type="ECO:0000256" key="5">
    <source>
        <dbReference type="ARBA" id="ARBA00012458"/>
    </source>
</evidence>
<dbReference type="PROSITE" id="PS50972">
    <property type="entry name" value="PTERIN_BINDING"/>
    <property type="match status" value="1"/>
</dbReference>
<keyword evidence="13" id="KW-1185">Reference proteome</keyword>
<dbReference type="GO" id="GO:0004156">
    <property type="term" value="F:dihydropteroate synthase activity"/>
    <property type="evidence" value="ECO:0007669"/>
    <property type="project" value="UniProtKB-EC"/>
</dbReference>
<protein>
    <recommendedName>
        <fullName evidence="5 10">Dihydropteroate synthase</fullName>
        <shortName evidence="10">DHPS</shortName>
        <ecNumber evidence="5 10">2.5.1.15</ecNumber>
    </recommendedName>
    <alternativeName>
        <fullName evidence="10">Dihydropteroate pyrophosphorylase</fullName>
    </alternativeName>
</protein>
<dbReference type="InterPro" id="IPR045031">
    <property type="entry name" value="DHP_synth-like"/>
</dbReference>
<evidence type="ECO:0000256" key="2">
    <source>
        <dbReference type="ARBA" id="ARBA00001946"/>
    </source>
</evidence>
<feature type="domain" description="Pterin-binding" evidence="11">
    <location>
        <begin position="19"/>
        <end position="273"/>
    </location>
</feature>
<dbReference type="PROSITE" id="PS00792">
    <property type="entry name" value="DHPS_1"/>
    <property type="match status" value="1"/>
</dbReference>
<dbReference type="PROSITE" id="PS00793">
    <property type="entry name" value="DHPS_2"/>
    <property type="match status" value="1"/>
</dbReference>
<dbReference type="Pfam" id="PF00809">
    <property type="entry name" value="Pterin_bind"/>
    <property type="match status" value="1"/>
</dbReference>
<comment type="pathway">
    <text evidence="3 10">Cofactor biosynthesis; tetrahydrofolate biosynthesis; 7,8-dihydrofolate from 2-amino-4-hydroxy-6-hydroxymethyl-7,8-dihydropteridine diphosphate and 4-aminobenzoate: step 1/2.</text>
</comment>
<evidence type="ECO:0000256" key="4">
    <source>
        <dbReference type="ARBA" id="ARBA00009503"/>
    </source>
</evidence>
<dbReference type="Gene3D" id="3.20.20.20">
    <property type="entry name" value="Dihydropteroate synthase-like"/>
    <property type="match status" value="1"/>
</dbReference>
<evidence type="ECO:0000256" key="8">
    <source>
        <dbReference type="ARBA" id="ARBA00022842"/>
    </source>
</evidence>
<keyword evidence="7 10" id="KW-0479">Metal-binding</keyword>
<keyword evidence="6 10" id="KW-0808">Transferase</keyword>
<dbReference type="InterPro" id="IPR000489">
    <property type="entry name" value="Pterin-binding_dom"/>
</dbReference>
<dbReference type="RefSeq" id="WP_017822871.1">
    <property type="nucleotide sequence ID" value="NZ_AORC01000006.1"/>
</dbReference>
<evidence type="ECO:0000256" key="3">
    <source>
        <dbReference type="ARBA" id="ARBA00004763"/>
    </source>
</evidence>
<keyword evidence="8 10" id="KW-0460">Magnesium</keyword>
<reference evidence="12 13" key="1">
    <citation type="journal article" date="2013" name="Genome Announc.">
        <title>Draft genome sequence of an Actinobacterium, Brachybacterium muris strain UCD-AY4.</title>
        <authorList>
            <person name="Lo J.R."/>
            <person name="Lang J.M."/>
            <person name="Darling A.E."/>
            <person name="Eisen J.A."/>
            <person name="Coil D.A."/>
        </authorList>
    </citation>
    <scope>NUCLEOTIDE SEQUENCE [LARGE SCALE GENOMIC DNA]</scope>
    <source>
        <strain evidence="12 13">UCD-AY4</strain>
    </source>
</reference>
<comment type="function">
    <text evidence="10">Catalyzes the condensation of para-aminobenzoate (pABA) with 6-hydroxymethyl-7,8-dihydropterin diphosphate (DHPt-PP) to form 7,8-dihydropteroate (H2Pte), the immediate precursor of folate derivatives.</text>
</comment>
<sequence length="288" mass="30249">METLRRPAGLPPHLDVDETVVMGVLNVTPDSFSDGGAHDGTEDAIAHGRLLASQGAAVIDVGGESTRPGADRVDEDEELRRVVPVVRALAADGHVVSVDTMRASVAAASIEAGALIINDVSAGQADPDMGAQVARSRTALGTPAVFVAMHWRGHSDVMTNLVDYADVARDSAAELASRLHALREAGVEDRFLVVDPGLGFSKTGEQNWEVLADWDAIAGHGLPMLIGASRKRFLGALEVDRDAATAAVSAYSAEHGAWAVRVHEVPGSLAAVRVGDRLRRARAARSPR</sequence>
<dbReference type="Proteomes" id="UP000019754">
    <property type="component" value="Unassembled WGS sequence"/>
</dbReference>
<comment type="caution">
    <text evidence="12">The sequence shown here is derived from an EMBL/GenBank/DDBJ whole genome shotgun (WGS) entry which is preliminary data.</text>
</comment>
<dbReference type="InterPro" id="IPR011005">
    <property type="entry name" value="Dihydropteroate_synth-like_sf"/>
</dbReference>
<dbReference type="InterPro" id="IPR006390">
    <property type="entry name" value="DHP_synth_dom"/>
</dbReference>
<evidence type="ECO:0000256" key="6">
    <source>
        <dbReference type="ARBA" id="ARBA00022679"/>
    </source>
</evidence>
<dbReference type="GO" id="GO:0046872">
    <property type="term" value="F:metal ion binding"/>
    <property type="evidence" value="ECO:0007669"/>
    <property type="project" value="UniProtKB-KW"/>
</dbReference>
<evidence type="ECO:0000313" key="13">
    <source>
        <dbReference type="Proteomes" id="UP000019754"/>
    </source>
</evidence>
<evidence type="ECO:0000256" key="9">
    <source>
        <dbReference type="ARBA" id="ARBA00022909"/>
    </source>
</evidence>
<dbReference type="CDD" id="cd00739">
    <property type="entry name" value="DHPS"/>
    <property type="match status" value="1"/>
</dbReference>
<dbReference type="STRING" id="1249481.D641_0105835"/>
<dbReference type="GO" id="GO:0005829">
    <property type="term" value="C:cytosol"/>
    <property type="evidence" value="ECO:0007669"/>
    <property type="project" value="TreeGrafter"/>
</dbReference>
<dbReference type="NCBIfam" id="TIGR01496">
    <property type="entry name" value="DHPS"/>
    <property type="match status" value="1"/>
</dbReference>
<evidence type="ECO:0000256" key="10">
    <source>
        <dbReference type="RuleBase" id="RU361205"/>
    </source>
</evidence>
<dbReference type="EC" id="2.5.1.15" evidence="5 10"/>
<proteinExistence type="inferred from homology"/>
<dbReference type="AlphaFoldDB" id="A0A022KV75"/>
<dbReference type="SUPFAM" id="SSF51717">
    <property type="entry name" value="Dihydropteroate synthetase-like"/>
    <property type="match status" value="1"/>
</dbReference>
<dbReference type="PANTHER" id="PTHR20941:SF1">
    <property type="entry name" value="FOLIC ACID SYNTHESIS PROTEIN FOL1"/>
    <property type="match status" value="1"/>
</dbReference>
<keyword evidence="9 10" id="KW-0289">Folate biosynthesis</keyword>
<evidence type="ECO:0000256" key="1">
    <source>
        <dbReference type="ARBA" id="ARBA00000012"/>
    </source>
</evidence>
<name>A0A022KV75_9MICO</name>
<dbReference type="UniPathway" id="UPA00077">
    <property type="reaction ID" value="UER00156"/>
</dbReference>
<evidence type="ECO:0000313" key="12">
    <source>
        <dbReference type="EMBL" id="EYT49877.1"/>
    </source>
</evidence>
<dbReference type="PANTHER" id="PTHR20941">
    <property type="entry name" value="FOLATE SYNTHESIS PROTEINS"/>
    <property type="match status" value="1"/>
</dbReference>
<evidence type="ECO:0000259" key="11">
    <source>
        <dbReference type="PROSITE" id="PS50972"/>
    </source>
</evidence>
<dbReference type="EMBL" id="AORC01000006">
    <property type="protein sequence ID" value="EYT49877.1"/>
    <property type="molecule type" value="Genomic_DNA"/>
</dbReference>
<dbReference type="GO" id="GO:0046656">
    <property type="term" value="P:folic acid biosynthetic process"/>
    <property type="evidence" value="ECO:0007669"/>
    <property type="project" value="UniProtKB-KW"/>
</dbReference>
<comment type="similarity">
    <text evidence="4 10">Belongs to the DHPS family.</text>
</comment>
<comment type="cofactor">
    <cofactor evidence="2 10">
        <name>Mg(2+)</name>
        <dbReference type="ChEBI" id="CHEBI:18420"/>
    </cofactor>
</comment>
<comment type="catalytic activity">
    <reaction evidence="1">
        <text>(7,8-dihydropterin-6-yl)methyl diphosphate + 4-aminobenzoate = 7,8-dihydropteroate + diphosphate</text>
        <dbReference type="Rhea" id="RHEA:19949"/>
        <dbReference type="ChEBI" id="CHEBI:17836"/>
        <dbReference type="ChEBI" id="CHEBI:17839"/>
        <dbReference type="ChEBI" id="CHEBI:33019"/>
        <dbReference type="ChEBI" id="CHEBI:72950"/>
        <dbReference type="EC" id="2.5.1.15"/>
    </reaction>
</comment>
<evidence type="ECO:0000256" key="7">
    <source>
        <dbReference type="ARBA" id="ARBA00022723"/>
    </source>
</evidence>